<proteinExistence type="predicted"/>
<dbReference type="Proteomes" id="UP000280197">
    <property type="component" value="Chromosome"/>
</dbReference>
<dbReference type="KEGG" id="saqu:EJC51_02645"/>
<protein>
    <submittedName>
        <fullName evidence="1">Uncharacterized protein</fullName>
    </submittedName>
</protein>
<gene>
    <name evidence="1" type="ORF">EJC51_02645</name>
</gene>
<evidence type="ECO:0000313" key="2">
    <source>
        <dbReference type="Proteomes" id="UP000280197"/>
    </source>
</evidence>
<accession>A0A3Q9BV27</accession>
<dbReference type="EMBL" id="CP034463">
    <property type="protein sequence ID" value="AZP15119.1"/>
    <property type="molecule type" value="Genomic_DNA"/>
</dbReference>
<sequence length="109" mass="11673">MLEHDMPFGDLGELSMPVPVPVPVLDAVATLAPVDCEFVMTTAEREGVTADTGLSGWLVKSPMAAQIHALTVCTVLMLLAHGRYGALAFVTASAEDYVRRGFPRLYPPT</sequence>
<dbReference type="AlphaFoldDB" id="A0A3Q9BV27"/>
<reference evidence="1 2" key="1">
    <citation type="submission" date="2018-12" db="EMBL/GenBank/DDBJ databases">
        <authorList>
            <person name="Li K."/>
        </authorList>
    </citation>
    <scope>NUCLEOTIDE SEQUENCE [LARGE SCALE GENOMIC DNA]</scope>
    <source>
        <strain evidence="2">CR22</strain>
    </source>
</reference>
<name>A0A3Q9BV27_9ACTN</name>
<keyword evidence="2" id="KW-1185">Reference proteome</keyword>
<organism evidence="1 2">
    <name type="scientific">Streptomyces aquilus</name>
    <dbReference type="NCBI Taxonomy" id="2548456"/>
    <lineage>
        <taxon>Bacteria</taxon>
        <taxon>Bacillati</taxon>
        <taxon>Actinomycetota</taxon>
        <taxon>Actinomycetes</taxon>
        <taxon>Kitasatosporales</taxon>
        <taxon>Streptomycetaceae</taxon>
        <taxon>Streptomyces</taxon>
    </lineage>
</organism>
<evidence type="ECO:0000313" key="1">
    <source>
        <dbReference type="EMBL" id="AZP15119.1"/>
    </source>
</evidence>